<keyword evidence="12" id="KW-1185">Reference proteome</keyword>
<evidence type="ECO:0000313" key="12">
    <source>
        <dbReference type="Proteomes" id="UP000182761"/>
    </source>
</evidence>
<reference evidence="11 12" key="1">
    <citation type="submission" date="2016-01" db="EMBL/GenBank/DDBJ databases">
        <authorList>
            <person name="McClelland M."/>
            <person name="Jain A."/>
            <person name="Saraogi P."/>
            <person name="Mendelson R."/>
            <person name="Westerman R."/>
            <person name="SanMiguel P."/>
            <person name="Csonka L."/>
        </authorList>
    </citation>
    <scope>NUCLEOTIDE SEQUENCE [LARGE SCALE GENOMIC DNA]</scope>
    <source>
        <strain evidence="11 12">R-53146</strain>
    </source>
</reference>
<feature type="transmembrane region" description="Helical" evidence="10">
    <location>
        <begin position="360"/>
        <end position="382"/>
    </location>
</feature>
<feature type="transmembrane region" description="Helical" evidence="10">
    <location>
        <begin position="21"/>
        <end position="39"/>
    </location>
</feature>
<keyword evidence="7 10" id="KW-1133">Transmembrane helix</keyword>
<gene>
    <name evidence="11" type="ORF">Ga0061079_104144</name>
</gene>
<feature type="transmembrane region" description="Helical" evidence="10">
    <location>
        <begin position="51"/>
        <end position="75"/>
    </location>
</feature>
<evidence type="ECO:0000256" key="7">
    <source>
        <dbReference type="ARBA" id="ARBA00022989"/>
    </source>
</evidence>
<feature type="transmembrane region" description="Helical" evidence="10">
    <location>
        <begin position="391"/>
        <end position="413"/>
    </location>
</feature>
<evidence type="ECO:0000313" key="11">
    <source>
        <dbReference type="EMBL" id="CVK16025.1"/>
    </source>
</evidence>
<feature type="transmembrane region" description="Helical" evidence="10">
    <location>
        <begin position="419"/>
        <end position="438"/>
    </location>
</feature>
<dbReference type="PANTHER" id="PTHR43823:SF3">
    <property type="entry name" value="MULTIDRUG EXPORT PROTEIN MEPA"/>
    <property type="match status" value="1"/>
</dbReference>
<comment type="similarity">
    <text evidence="2">Belongs to the multi antimicrobial extrusion (MATE) (TC 2.A.66.1) family. MepA subfamily.</text>
</comment>
<dbReference type="InterPro" id="IPR002528">
    <property type="entry name" value="MATE_fam"/>
</dbReference>
<dbReference type="PIRSF" id="PIRSF006603">
    <property type="entry name" value="DinF"/>
    <property type="match status" value="1"/>
</dbReference>
<feature type="transmembrane region" description="Helical" evidence="10">
    <location>
        <begin position="172"/>
        <end position="193"/>
    </location>
</feature>
<dbReference type="PANTHER" id="PTHR43823">
    <property type="entry name" value="SPORULATION PROTEIN YKVU"/>
    <property type="match status" value="1"/>
</dbReference>
<evidence type="ECO:0000256" key="4">
    <source>
        <dbReference type="ARBA" id="ARBA00022448"/>
    </source>
</evidence>
<proteinExistence type="inferred from homology"/>
<dbReference type="InterPro" id="IPR048279">
    <property type="entry name" value="MdtK-like"/>
</dbReference>
<dbReference type="Pfam" id="PF01554">
    <property type="entry name" value="MatE"/>
    <property type="match status" value="2"/>
</dbReference>
<dbReference type="GO" id="GO:0042910">
    <property type="term" value="F:xenobiotic transmembrane transporter activity"/>
    <property type="evidence" value="ECO:0007669"/>
    <property type="project" value="InterPro"/>
</dbReference>
<dbReference type="GO" id="GO:0015297">
    <property type="term" value="F:antiporter activity"/>
    <property type="evidence" value="ECO:0007669"/>
    <property type="project" value="InterPro"/>
</dbReference>
<feature type="transmembrane region" description="Helical" evidence="10">
    <location>
        <begin position="274"/>
        <end position="295"/>
    </location>
</feature>
<feature type="transmembrane region" description="Helical" evidence="10">
    <location>
        <begin position="323"/>
        <end position="348"/>
    </location>
</feature>
<keyword evidence="6 10" id="KW-0812">Transmembrane</keyword>
<organism evidence="11 12">
    <name type="scientific">Apibacter mensalis</name>
    <dbReference type="NCBI Taxonomy" id="1586267"/>
    <lineage>
        <taxon>Bacteria</taxon>
        <taxon>Pseudomonadati</taxon>
        <taxon>Bacteroidota</taxon>
        <taxon>Flavobacteriia</taxon>
        <taxon>Flavobacteriales</taxon>
        <taxon>Weeksellaceae</taxon>
        <taxon>Apibacter</taxon>
    </lineage>
</organism>
<dbReference type="InterPro" id="IPR051327">
    <property type="entry name" value="MATE_MepA_subfamily"/>
</dbReference>
<dbReference type="STRING" id="1586267.GCA_001418685_00863"/>
<dbReference type="EMBL" id="FCOR01000004">
    <property type="protein sequence ID" value="CVK16025.1"/>
    <property type="molecule type" value="Genomic_DNA"/>
</dbReference>
<accession>A0A0X3APQ4</accession>
<protein>
    <recommendedName>
        <fullName evidence="3">Multidrug export protein MepA</fullName>
    </recommendedName>
</protein>
<evidence type="ECO:0000256" key="10">
    <source>
        <dbReference type="SAM" id="Phobius"/>
    </source>
</evidence>
<feature type="transmembrane region" description="Helical" evidence="10">
    <location>
        <begin position="242"/>
        <end position="262"/>
    </location>
</feature>
<keyword evidence="4" id="KW-0813">Transport</keyword>
<evidence type="ECO:0000256" key="9">
    <source>
        <dbReference type="ARBA" id="ARBA00023251"/>
    </source>
</evidence>
<keyword evidence="5" id="KW-1003">Cell membrane</keyword>
<dbReference type="GO" id="GO:0046677">
    <property type="term" value="P:response to antibiotic"/>
    <property type="evidence" value="ECO:0007669"/>
    <property type="project" value="UniProtKB-KW"/>
</dbReference>
<keyword evidence="9" id="KW-0046">Antibiotic resistance</keyword>
<evidence type="ECO:0000256" key="2">
    <source>
        <dbReference type="ARBA" id="ARBA00008417"/>
    </source>
</evidence>
<dbReference type="NCBIfam" id="TIGR00797">
    <property type="entry name" value="matE"/>
    <property type="match status" value="1"/>
</dbReference>
<dbReference type="RefSeq" id="WP_055425232.1">
    <property type="nucleotide sequence ID" value="NZ_FCOR01000004.1"/>
</dbReference>
<dbReference type="CDD" id="cd13143">
    <property type="entry name" value="MATE_MepA_like"/>
    <property type="match status" value="1"/>
</dbReference>
<feature type="transmembrane region" description="Helical" evidence="10">
    <location>
        <begin position="199"/>
        <end position="218"/>
    </location>
</feature>
<feature type="transmembrane region" description="Helical" evidence="10">
    <location>
        <begin position="96"/>
        <end position="119"/>
    </location>
</feature>
<name>A0A0X3APQ4_9FLAO</name>
<dbReference type="GO" id="GO:0005886">
    <property type="term" value="C:plasma membrane"/>
    <property type="evidence" value="ECO:0007669"/>
    <property type="project" value="UniProtKB-SubCell"/>
</dbReference>
<evidence type="ECO:0000256" key="5">
    <source>
        <dbReference type="ARBA" id="ARBA00022475"/>
    </source>
</evidence>
<evidence type="ECO:0000256" key="6">
    <source>
        <dbReference type="ARBA" id="ARBA00022692"/>
    </source>
</evidence>
<evidence type="ECO:0000256" key="1">
    <source>
        <dbReference type="ARBA" id="ARBA00004651"/>
    </source>
</evidence>
<feature type="transmembrane region" description="Helical" evidence="10">
    <location>
        <begin position="139"/>
        <end position="160"/>
    </location>
</feature>
<comment type="subcellular location">
    <subcellularLocation>
        <location evidence="1">Cell membrane</location>
        <topology evidence="1">Multi-pass membrane protein</topology>
    </subcellularLocation>
</comment>
<dbReference type="Proteomes" id="UP000182761">
    <property type="component" value="Unassembled WGS sequence"/>
</dbReference>
<evidence type="ECO:0000256" key="8">
    <source>
        <dbReference type="ARBA" id="ARBA00023136"/>
    </source>
</evidence>
<keyword evidence="8 10" id="KW-0472">Membrane</keyword>
<dbReference type="OrthoDB" id="9811110at2"/>
<dbReference type="InterPro" id="IPR045070">
    <property type="entry name" value="MATE_MepA-like"/>
</dbReference>
<evidence type="ECO:0000256" key="3">
    <source>
        <dbReference type="ARBA" id="ARBA00022106"/>
    </source>
</evidence>
<dbReference type="AlphaFoldDB" id="A0A0X3APQ4"/>
<sequence length="453" mass="49702">MKLTDTPIELGTENIGKLLKQYAIPAIIAMMASSLYNITDSIFIGHGVGPLAISGLAITFPLMNLAAAFGSLMGVGASTLLSVRLGQKDYNTANSILGNVFIVNLFIGISFTVITLLFLDPILYFFGASKKTLPYAHDFMVIILLGNVITHTYLGLNAMLRSSGKPKQSMYATIFTVIINLILNPLFIFGLGWGIKGSAFATVISQIIVLTWQIYLFSNKNNFIHIQKGIFKLNKYIIKDSLAIGMSPFLMNAASSVIIILINQGLLKYGGDLAIGAYGIVNRIAFLFVMIVLGLNQGMQPIAGYNFGAKLYHRVKEVLKKTITGATIVMSIGFFIVELIPHVVASIFTNDEELINIASVGLRIVFICYPIVSLQIVISTFFQSINMAKKAIILSLTRQVIFLIPFLLILPNFLGITGIWISMPIADFFSTILAILMLSNQFKEFNKQNLNKP</sequence>